<gene>
    <name evidence="3" type="ORF">DERYTH_LOCUS19746</name>
</gene>
<name>A0A9N9JJ88_9GLOM</name>
<keyword evidence="4" id="KW-1185">Reference proteome</keyword>
<evidence type="ECO:0000313" key="3">
    <source>
        <dbReference type="EMBL" id="CAG8781882.1"/>
    </source>
</evidence>
<comment type="caution">
    <text evidence="3">The sequence shown here is derived from an EMBL/GenBank/DDBJ whole genome shotgun (WGS) entry which is preliminary data.</text>
</comment>
<sequence length="163" mass="19677">MPRIHSKKLTRSDNIDPFENLVEFYEEHVKYLQHEQRRVTNFLNKNNIKGDHMTSKLIKLQELIDKSNGGRSKAKEYKKSNPLDIVIKTLTNQKDESNRKNEELQKEINELRQRVQELESDLHYERMLNNRTIENFSNTEERYRTMAILQRSNTMIFDEEEYT</sequence>
<feature type="domain" description="Gliding motility-associated protein GldM N-terminal" evidence="2">
    <location>
        <begin position="61"/>
        <end position="141"/>
    </location>
</feature>
<dbReference type="AlphaFoldDB" id="A0A9N9JJ88"/>
<organism evidence="3 4">
    <name type="scientific">Dentiscutata erythropus</name>
    <dbReference type="NCBI Taxonomy" id="1348616"/>
    <lineage>
        <taxon>Eukaryota</taxon>
        <taxon>Fungi</taxon>
        <taxon>Fungi incertae sedis</taxon>
        <taxon>Mucoromycota</taxon>
        <taxon>Glomeromycotina</taxon>
        <taxon>Glomeromycetes</taxon>
        <taxon>Diversisporales</taxon>
        <taxon>Gigasporaceae</taxon>
        <taxon>Dentiscutata</taxon>
    </lineage>
</organism>
<feature type="coiled-coil region" evidence="1">
    <location>
        <begin position="87"/>
        <end position="128"/>
    </location>
</feature>
<reference evidence="3" key="1">
    <citation type="submission" date="2021-06" db="EMBL/GenBank/DDBJ databases">
        <authorList>
            <person name="Kallberg Y."/>
            <person name="Tangrot J."/>
            <person name="Rosling A."/>
        </authorList>
    </citation>
    <scope>NUCLEOTIDE SEQUENCE</scope>
    <source>
        <strain evidence="3">MA453B</strain>
    </source>
</reference>
<protein>
    <submittedName>
        <fullName evidence="3">19561_t:CDS:1</fullName>
    </submittedName>
</protein>
<evidence type="ECO:0000256" key="1">
    <source>
        <dbReference type="SAM" id="Coils"/>
    </source>
</evidence>
<dbReference type="InterPro" id="IPR022720">
    <property type="entry name" value="Motility-assoc_prot_GldM_N"/>
</dbReference>
<evidence type="ECO:0000259" key="2">
    <source>
        <dbReference type="Pfam" id="PF12081"/>
    </source>
</evidence>
<proteinExistence type="predicted"/>
<evidence type="ECO:0000313" key="4">
    <source>
        <dbReference type="Proteomes" id="UP000789405"/>
    </source>
</evidence>
<dbReference type="Proteomes" id="UP000789405">
    <property type="component" value="Unassembled WGS sequence"/>
</dbReference>
<dbReference type="Pfam" id="PF12081">
    <property type="entry name" value="GldM_1st"/>
    <property type="match status" value="1"/>
</dbReference>
<accession>A0A9N9JJ88</accession>
<dbReference type="EMBL" id="CAJVPY010022129">
    <property type="protein sequence ID" value="CAG8781882.1"/>
    <property type="molecule type" value="Genomic_DNA"/>
</dbReference>
<keyword evidence="1" id="KW-0175">Coiled coil</keyword>